<dbReference type="Pfam" id="PF00902">
    <property type="entry name" value="TatC"/>
    <property type="match status" value="1"/>
</dbReference>
<name>D4VLF1_9BACE</name>
<dbReference type="PANTHER" id="PTHR30371:SF0">
    <property type="entry name" value="SEC-INDEPENDENT PROTEIN TRANSLOCASE PROTEIN TATC, CHLOROPLASTIC-RELATED"/>
    <property type="match status" value="1"/>
</dbReference>
<comment type="caution">
    <text evidence="7">The sequence shown here is derived from an EMBL/GenBank/DDBJ whole genome shotgun (WGS) entry which is preliminary data.</text>
</comment>
<evidence type="ECO:0000313" key="8">
    <source>
        <dbReference type="EMBL" id="CDM04709.1"/>
    </source>
</evidence>
<dbReference type="GO" id="GO:0065002">
    <property type="term" value="P:intracellular protein transmembrane transport"/>
    <property type="evidence" value="ECO:0007669"/>
    <property type="project" value="TreeGrafter"/>
</dbReference>
<feature type="transmembrane region" description="Helical" evidence="5">
    <location>
        <begin position="130"/>
        <end position="149"/>
    </location>
</feature>
<comment type="subcellular location">
    <subcellularLocation>
        <location evidence="5">Cell membrane</location>
        <topology evidence="5">Multi-pass membrane protein</topology>
    </subcellularLocation>
    <subcellularLocation>
        <location evidence="1">Membrane</location>
        <topology evidence="1">Multi-pass membrane protein</topology>
    </subcellularLocation>
</comment>
<gene>
    <name evidence="5" type="primary">tatC</name>
    <name evidence="7" type="ORF">BN890_22100</name>
    <name evidence="8" type="ORF">BN890_22950</name>
</gene>
<organism evidence="7 9">
    <name type="scientific">Bacteroides xylanisolvens SD CC 1b</name>
    <dbReference type="NCBI Taxonomy" id="702447"/>
    <lineage>
        <taxon>Bacteria</taxon>
        <taxon>Pseudomonadati</taxon>
        <taxon>Bacteroidota</taxon>
        <taxon>Bacteroidia</taxon>
        <taxon>Bacteroidales</taxon>
        <taxon>Bacteroidaceae</taxon>
        <taxon>Bacteroides</taxon>
    </lineage>
</organism>
<dbReference type="AlphaFoldDB" id="D4VLF1"/>
<protein>
    <recommendedName>
        <fullName evidence="5">Sec-independent protein translocase protein TatC</fullName>
    </recommendedName>
</protein>
<keyword evidence="2 5" id="KW-0812">Transmembrane</keyword>
<keyword evidence="4 5" id="KW-0472">Membrane</keyword>
<comment type="subunit">
    <text evidence="5">Forms a complex with TatA.</text>
</comment>
<feature type="compositionally biased region" description="Acidic residues" evidence="6">
    <location>
        <begin position="263"/>
        <end position="280"/>
    </location>
</feature>
<keyword evidence="5" id="KW-1003">Cell membrane</keyword>
<feature type="region of interest" description="Disordered" evidence="6">
    <location>
        <begin position="259"/>
        <end position="280"/>
    </location>
</feature>
<keyword evidence="5" id="KW-0653">Protein transport</keyword>
<evidence type="ECO:0000256" key="3">
    <source>
        <dbReference type="ARBA" id="ARBA00022989"/>
    </source>
</evidence>
<evidence type="ECO:0000313" key="9">
    <source>
        <dbReference type="Proteomes" id="UP000019380"/>
    </source>
</evidence>
<feature type="transmembrane region" description="Helical" evidence="5">
    <location>
        <begin position="88"/>
        <end position="109"/>
    </location>
</feature>
<evidence type="ECO:0000256" key="1">
    <source>
        <dbReference type="ARBA" id="ARBA00004141"/>
    </source>
</evidence>
<evidence type="ECO:0000256" key="2">
    <source>
        <dbReference type="ARBA" id="ARBA00022692"/>
    </source>
</evidence>
<keyword evidence="3 5" id="KW-1133">Transmembrane helix</keyword>
<comment type="similarity">
    <text evidence="5">Belongs to the TatC family.</text>
</comment>
<dbReference type="GO" id="GO:0009977">
    <property type="term" value="F:proton motive force dependent protein transmembrane transporter activity"/>
    <property type="evidence" value="ECO:0007669"/>
    <property type="project" value="TreeGrafter"/>
</dbReference>
<proteinExistence type="inferred from homology"/>
<evidence type="ECO:0000313" key="7">
    <source>
        <dbReference type="EMBL" id="CDM04629.1"/>
    </source>
</evidence>
<dbReference type="EMBL" id="CBXG010000022">
    <property type="protein sequence ID" value="CDM04629.1"/>
    <property type="molecule type" value="Genomic_DNA"/>
</dbReference>
<comment type="caution">
    <text evidence="5">Lacks conserved residue(s) required for the propagation of feature annotation.</text>
</comment>
<dbReference type="NCBIfam" id="TIGR00945">
    <property type="entry name" value="tatC"/>
    <property type="match status" value="1"/>
</dbReference>
<dbReference type="GO" id="GO:0033281">
    <property type="term" value="C:TAT protein transport complex"/>
    <property type="evidence" value="ECO:0007669"/>
    <property type="project" value="UniProtKB-UniRule"/>
</dbReference>
<dbReference type="EMBL" id="CBXG010000026">
    <property type="protein sequence ID" value="CDM04709.1"/>
    <property type="molecule type" value="Genomic_DNA"/>
</dbReference>
<dbReference type="GO" id="GO:0043953">
    <property type="term" value="P:protein transport by the Tat complex"/>
    <property type="evidence" value="ECO:0007669"/>
    <property type="project" value="UniProtKB-UniRule"/>
</dbReference>
<reference evidence="7 9" key="1">
    <citation type="submission" date="2013-12" db="EMBL/GenBank/DDBJ databases">
        <title>Improved hybrid genome assemblies of Bacteroides xylanisolvens SD CC 1b and Bacteroides xylanisolvens SD CC 2a using Illumina and 454 Sequencing.</title>
        <authorList>
            <person name="Ramaraj T."/>
            <person name="Sundararajan A."/>
            <person name="Mudge J."/>
            <person name="Schilkey F.D."/>
            <person name="Delvecchio V."/>
            <person name="Donlon M."/>
            <person name="Ziemer C."/>
        </authorList>
    </citation>
    <scope>NUCLEOTIDE SEQUENCE [LARGE SCALE GENOMIC DNA]</scope>
</reference>
<dbReference type="InterPro" id="IPR002033">
    <property type="entry name" value="TatC"/>
</dbReference>
<comment type="function">
    <text evidence="5">Part of the twin-arginine translocation (Tat) system that transports large folded proteins containing a characteristic twin-arginine motif in their signal peptide across membranes.</text>
</comment>
<dbReference type="RefSeq" id="WP_004315054.1">
    <property type="nucleotide sequence ID" value="NZ_ADKP01000115.1"/>
</dbReference>
<dbReference type="HAMAP" id="MF_00902">
    <property type="entry name" value="TatC"/>
    <property type="match status" value="1"/>
</dbReference>
<feature type="transmembrane region" description="Helical" evidence="5">
    <location>
        <begin position="179"/>
        <end position="201"/>
    </location>
</feature>
<dbReference type="PRINTS" id="PR01840">
    <property type="entry name" value="TATCFAMILY"/>
</dbReference>
<evidence type="ECO:0000256" key="6">
    <source>
        <dbReference type="SAM" id="MobiDB-lite"/>
    </source>
</evidence>
<dbReference type="Proteomes" id="UP000019380">
    <property type="component" value="Unassembled WGS sequence"/>
</dbReference>
<evidence type="ECO:0000256" key="4">
    <source>
        <dbReference type="ARBA" id="ARBA00023136"/>
    </source>
</evidence>
<dbReference type="PANTHER" id="PTHR30371">
    <property type="entry name" value="SEC-INDEPENDENT PROTEIN TRANSLOCASE PROTEIN TATC"/>
    <property type="match status" value="1"/>
</dbReference>
<sequence>MAEMTFWDHLDELRKVLFRVVGVWFVLAIGYFIAMPYLFDHVILAPCHNDFIFYDLLRHIGKTFDLTDDFFTQQFYVKLVNINLAAPFFIHMSTAFWMSVVTAIPYIFFEIWRFINPALYPNERKGVRKALTIGTVMFFIGVLLGYFMVYPLTLRFLSTYQLSSEVENILSLNSYIDNFMMLVLCMGLAFELPLVTWLLSLLGVVNKSFLRRYRRHAVVVIVIAAAIITPTGDPFTLSVVAIPLYLLYEMSILMIKDKKKTEEEEEVEDETGDEVALSEE</sequence>
<feature type="transmembrane region" description="Helical" evidence="5">
    <location>
        <begin position="213"/>
        <end position="229"/>
    </location>
</feature>
<accession>D4VLF1</accession>
<keyword evidence="5" id="KW-0811">Translocation</keyword>
<feature type="transmembrane region" description="Helical" evidence="5">
    <location>
        <begin position="16"/>
        <end position="39"/>
    </location>
</feature>
<keyword evidence="5" id="KW-0813">Transport</keyword>
<evidence type="ECO:0000256" key="5">
    <source>
        <dbReference type="HAMAP-Rule" id="MF_00902"/>
    </source>
</evidence>